<feature type="domain" description="Aspartate carbamoyltransferase regulatory subunit N-terminal" evidence="4">
    <location>
        <begin position="2"/>
        <end position="91"/>
    </location>
</feature>
<dbReference type="SUPFAM" id="SSF54893">
    <property type="entry name" value="Aspartate carbamoyltransferase, Regulatory-chain, N-terminal domain"/>
    <property type="match status" value="1"/>
</dbReference>
<dbReference type="PANTHER" id="PTHR35805:SF1">
    <property type="entry name" value="ASPARTATE CARBAMOYLTRANSFERASE REGULATORY CHAIN"/>
    <property type="match status" value="1"/>
</dbReference>
<dbReference type="GO" id="GO:0009347">
    <property type="term" value="C:aspartate carbamoyltransferase complex"/>
    <property type="evidence" value="ECO:0007669"/>
    <property type="project" value="InterPro"/>
</dbReference>
<dbReference type="InterPro" id="IPR036792">
    <property type="entry name" value="Asp_carbatrfase_reg_C_sf"/>
</dbReference>
<dbReference type="OrthoDB" id="5599321at2"/>
<dbReference type="GO" id="GO:0046872">
    <property type="term" value="F:metal ion binding"/>
    <property type="evidence" value="ECO:0007669"/>
    <property type="project" value="UniProtKB-KW"/>
</dbReference>
<evidence type="ECO:0000313" key="7">
    <source>
        <dbReference type="Proteomes" id="UP000280696"/>
    </source>
</evidence>
<comment type="caution">
    <text evidence="6">The sequence shown here is derived from an EMBL/GenBank/DDBJ whole genome shotgun (WGS) entry which is preliminary data.</text>
</comment>
<dbReference type="GO" id="GO:0016740">
    <property type="term" value="F:transferase activity"/>
    <property type="evidence" value="ECO:0007669"/>
    <property type="project" value="UniProtKB-KW"/>
</dbReference>
<dbReference type="Proteomes" id="UP000280696">
    <property type="component" value="Unassembled WGS sequence"/>
</dbReference>
<keyword evidence="7" id="KW-1185">Reference proteome</keyword>
<dbReference type="InterPro" id="IPR020542">
    <property type="entry name" value="Asp_carbamoyltrfase_reg_C"/>
</dbReference>
<dbReference type="SUPFAM" id="SSF57825">
    <property type="entry name" value="Aspartate carbamoyltransferase, Regulatory-chain, C-terminal domain"/>
    <property type="match status" value="1"/>
</dbReference>
<dbReference type="EMBL" id="RAYQ01000002">
    <property type="protein sequence ID" value="RKI93535.1"/>
    <property type="molecule type" value="Genomic_DNA"/>
</dbReference>
<dbReference type="Gene3D" id="2.30.30.20">
    <property type="entry name" value="Aspartate carbamoyltransferase regulatory subunit, C-terminal domain"/>
    <property type="match status" value="1"/>
</dbReference>
<evidence type="ECO:0000313" key="6">
    <source>
        <dbReference type="EMBL" id="RKI93535.1"/>
    </source>
</evidence>
<reference evidence="6 7" key="1">
    <citation type="submission" date="2018-09" db="EMBL/GenBank/DDBJ databases">
        <title>Murine metabolic-syndrome-specific gut microbial biobank.</title>
        <authorList>
            <person name="Liu C."/>
        </authorList>
    </citation>
    <scope>NUCLEOTIDE SEQUENCE [LARGE SCALE GENOMIC DNA]</scope>
    <source>
        <strain evidence="6 7">0.1xD8-82</strain>
    </source>
</reference>
<keyword evidence="6" id="KW-0808">Transferase</keyword>
<keyword evidence="2" id="KW-0862">Zinc</keyword>
<organism evidence="6 7">
    <name type="scientific">Parablautia intestinalis</name>
    <dbReference type="NCBI Taxonomy" id="2320100"/>
    <lineage>
        <taxon>Bacteria</taxon>
        <taxon>Bacillati</taxon>
        <taxon>Bacillota</taxon>
        <taxon>Clostridia</taxon>
        <taxon>Lachnospirales</taxon>
        <taxon>Lachnospiraceae</taxon>
        <taxon>Parablautia</taxon>
    </lineage>
</organism>
<dbReference type="InterPro" id="IPR002801">
    <property type="entry name" value="Asp_carbamoylTrfase_reg"/>
</dbReference>
<dbReference type="Pfam" id="PF02748">
    <property type="entry name" value="PyrI_C"/>
    <property type="match status" value="1"/>
</dbReference>
<feature type="domain" description="Aspartate carbamoyltransferase regulatory subunit C-terminal" evidence="5">
    <location>
        <begin position="96"/>
        <end position="141"/>
    </location>
</feature>
<evidence type="ECO:0000259" key="4">
    <source>
        <dbReference type="Pfam" id="PF01948"/>
    </source>
</evidence>
<dbReference type="InterPro" id="IPR036793">
    <property type="entry name" value="Asp_carbatrfase_reg_N_sf"/>
</dbReference>
<dbReference type="AlphaFoldDB" id="A0A3A9B449"/>
<dbReference type="PANTHER" id="PTHR35805">
    <property type="entry name" value="ASPARTATE CARBAMOYLTRANSFERASE REGULATORY CHAIN"/>
    <property type="match status" value="1"/>
</dbReference>
<accession>A0A3A9B449</accession>
<proteinExistence type="predicted"/>
<evidence type="ECO:0000256" key="1">
    <source>
        <dbReference type="ARBA" id="ARBA00022723"/>
    </source>
</evidence>
<dbReference type="GO" id="GO:0006221">
    <property type="term" value="P:pyrimidine nucleotide biosynthetic process"/>
    <property type="evidence" value="ECO:0007669"/>
    <property type="project" value="UniProtKB-KW"/>
</dbReference>
<dbReference type="Pfam" id="PF01948">
    <property type="entry name" value="PyrI"/>
    <property type="match status" value="1"/>
</dbReference>
<protein>
    <submittedName>
        <fullName evidence="6">Aspartate carbamoyltransferase regulatory subunit</fullName>
    </submittedName>
</protein>
<keyword evidence="1" id="KW-0479">Metal-binding</keyword>
<evidence type="ECO:0000256" key="2">
    <source>
        <dbReference type="ARBA" id="ARBA00022833"/>
    </source>
</evidence>
<dbReference type="InterPro" id="IPR020545">
    <property type="entry name" value="Asp_carbamoyltransf_reg_N"/>
</dbReference>
<dbReference type="NCBIfam" id="NF002063">
    <property type="entry name" value="PRK00893.1-3"/>
    <property type="match status" value="1"/>
</dbReference>
<name>A0A3A9B449_9FIRM</name>
<evidence type="ECO:0000256" key="3">
    <source>
        <dbReference type="ARBA" id="ARBA00022975"/>
    </source>
</evidence>
<evidence type="ECO:0000259" key="5">
    <source>
        <dbReference type="Pfam" id="PF02748"/>
    </source>
</evidence>
<dbReference type="RefSeq" id="WP_120466366.1">
    <property type="nucleotide sequence ID" value="NZ_CATAJS010000025.1"/>
</dbReference>
<keyword evidence="3" id="KW-0665">Pyrimidine biosynthesis</keyword>
<gene>
    <name evidence="6" type="ORF">D7V94_02200</name>
</gene>
<dbReference type="GO" id="GO:0006207">
    <property type="term" value="P:'de novo' pyrimidine nucleobase biosynthetic process"/>
    <property type="evidence" value="ECO:0007669"/>
    <property type="project" value="InterPro"/>
</dbReference>
<sequence length="143" mass="16371">MLNVGKIEEGLVLDHIKAGKSLSIYYHLQLDKLDCPVALIKNARSNKMGKKDIVKVECDINMLNLDVLAFIDHNITVNIVKDGEIVSKKELMLPKEIKNVIRCKNPRCITSIEQGLPHIFVLADEGKEIYRCKYCEEKYSEHF</sequence>
<dbReference type="Gene3D" id="3.30.70.140">
    <property type="entry name" value="Aspartate carbamoyltransferase regulatory subunit, N-terminal domain"/>
    <property type="match status" value="1"/>
</dbReference>